<dbReference type="Proteomes" id="UP001465755">
    <property type="component" value="Unassembled WGS sequence"/>
</dbReference>
<dbReference type="SUPFAM" id="SSF56112">
    <property type="entry name" value="Protein kinase-like (PK-like)"/>
    <property type="match status" value="1"/>
</dbReference>
<keyword evidence="13" id="KW-1185">Reference proteome</keyword>
<protein>
    <recommendedName>
        <fullName evidence="11">Protein kinase domain-containing protein</fullName>
    </recommendedName>
</protein>
<gene>
    <name evidence="12" type="ORF">WJX73_002262</name>
</gene>
<name>A0AAW1NKB5_9CHLO</name>
<feature type="compositionally biased region" description="Polar residues" evidence="10">
    <location>
        <begin position="420"/>
        <end position="432"/>
    </location>
</feature>
<accession>A0AAW1NKB5</accession>
<dbReference type="InterPro" id="IPR011009">
    <property type="entry name" value="Kinase-like_dom_sf"/>
</dbReference>
<feature type="compositionally biased region" description="Polar residues" evidence="10">
    <location>
        <begin position="392"/>
        <end position="408"/>
    </location>
</feature>
<dbReference type="InterPro" id="IPR008271">
    <property type="entry name" value="Ser/Thr_kinase_AS"/>
</dbReference>
<feature type="region of interest" description="Disordered" evidence="10">
    <location>
        <begin position="278"/>
        <end position="436"/>
    </location>
</feature>
<feature type="region of interest" description="Disordered" evidence="10">
    <location>
        <begin position="705"/>
        <end position="799"/>
    </location>
</feature>
<proteinExistence type="predicted"/>
<dbReference type="InterPro" id="IPR017441">
    <property type="entry name" value="Protein_kinase_ATP_BS"/>
</dbReference>
<evidence type="ECO:0000313" key="12">
    <source>
        <dbReference type="EMBL" id="KAK9789195.1"/>
    </source>
</evidence>
<evidence type="ECO:0000256" key="8">
    <source>
        <dbReference type="ARBA" id="ARBA00022840"/>
    </source>
</evidence>
<evidence type="ECO:0000256" key="2">
    <source>
        <dbReference type="ARBA" id="ARBA00022527"/>
    </source>
</evidence>
<dbReference type="GO" id="GO:0005524">
    <property type="term" value="F:ATP binding"/>
    <property type="evidence" value="ECO:0007669"/>
    <property type="project" value="UniProtKB-UniRule"/>
</dbReference>
<dbReference type="EMBL" id="JALJOQ010000213">
    <property type="protein sequence ID" value="KAK9789195.1"/>
    <property type="molecule type" value="Genomic_DNA"/>
</dbReference>
<dbReference type="PROSITE" id="PS00108">
    <property type="entry name" value="PROTEIN_KINASE_ST"/>
    <property type="match status" value="1"/>
</dbReference>
<dbReference type="Gene3D" id="1.10.510.10">
    <property type="entry name" value="Transferase(Phosphotransferase) domain 1"/>
    <property type="match status" value="1"/>
</dbReference>
<reference evidence="12 13" key="1">
    <citation type="journal article" date="2024" name="Nat. Commun.">
        <title>Phylogenomics reveals the evolutionary origins of lichenization in chlorophyte algae.</title>
        <authorList>
            <person name="Puginier C."/>
            <person name="Libourel C."/>
            <person name="Otte J."/>
            <person name="Skaloud P."/>
            <person name="Haon M."/>
            <person name="Grisel S."/>
            <person name="Petersen M."/>
            <person name="Berrin J.G."/>
            <person name="Delaux P.M."/>
            <person name="Dal Grande F."/>
            <person name="Keller J."/>
        </authorList>
    </citation>
    <scope>NUCLEOTIDE SEQUENCE [LARGE SCALE GENOMIC DNA]</scope>
    <source>
        <strain evidence="12 13">SAG 2036</strain>
    </source>
</reference>
<evidence type="ECO:0000256" key="1">
    <source>
        <dbReference type="ARBA" id="ARBA00004430"/>
    </source>
</evidence>
<feature type="binding site" evidence="9">
    <location>
        <position position="486"/>
    </location>
    <ligand>
        <name>ATP</name>
        <dbReference type="ChEBI" id="CHEBI:30616"/>
    </ligand>
</feature>
<keyword evidence="2" id="KW-0723">Serine/threonine-protein kinase</keyword>
<feature type="compositionally biased region" description="Polar residues" evidence="10">
    <location>
        <begin position="751"/>
        <end position="764"/>
    </location>
</feature>
<evidence type="ECO:0000256" key="7">
    <source>
        <dbReference type="ARBA" id="ARBA00022777"/>
    </source>
</evidence>
<evidence type="ECO:0000256" key="3">
    <source>
        <dbReference type="ARBA" id="ARBA00022614"/>
    </source>
</evidence>
<dbReference type="SUPFAM" id="SSF52047">
    <property type="entry name" value="RNI-like"/>
    <property type="match status" value="1"/>
</dbReference>
<keyword evidence="8 9" id="KW-0067">ATP-binding</keyword>
<dbReference type="InterPro" id="IPR001611">
    <property type="entry name" value="Leu-rich_rpt"/>
</dbReference>
<dbReference type="GO" id="GO:0004674">
    <property type="term" value="F:protein serine/threonine kinase activity"/>
    <property type="evidence" value="ECO:0007669"/>
    <property type="project" value="UniProtKB-KW"/>
</dbReference>
<dbReference type="SMART" id="SM00368">
    <property type="entry name" value="LRR_RI"/>
    <property type="match status" value="6"/>
</dbReference>
<evidence type="ECO:0000259" key="11">
    <source>
        <dbReference type="PROSITE" id="PS50011"/>
    </source>
</evidence>
<dbReference type="Pfam" id="PF07714">
    <property type="entry name" value="PK_Tyr_Ser-Thr"/>
    <property type="match status" value="1"/>
</dbReference>
<feature type="compositionally biased region" description="Basic and acidic residues" evidence="10">
    <location>
        <begin position="375"/>
        <end position="388"/>
    </location>
</feature>
<evidence type="ECO:0000256" key="10">
    <source>
        <dbReference type="SAM" id="MobiDB-lite"/>
    </source>
</evidence>
<dbReference type="GO" id="GO:0005930">
    <property type="term" value="C:axoneme"/>
    <property type="evidence" value="ECO:0007669"/>
    <property type="project" value="UniProtKB-SubCell"/>
</dbReference>
<dbReference type="PANTHER" id="PTHR44329">
    <property type="entry name" value="SERINE/THREONINE-PROTEIN KINASE TNNI3K-RELATED"/>
    <property type="match status" value="1"/>
</dbReference>
<dbReference type="Pfam" id="PF13516">
    <property type="entry name" value="LRR_6"/>
    <property type="match status" value="1"/>
</dbReference>
<sequence length="1056" mass="114571">MGEPGPSSPFASSAHYLDRLLDASGRIKTLVAQRSGADRNAQQLAKFMPFFDLLVEELKEVESAPYGWAQGLLKIQSALEAIVQLLQNTAESSVVMAIMAGRFSAGYKGVAQLLSEALHGLNADGSGLDEDTVHSIDHLRKRLNSAKFGPDANEQKAADEIRMQAATLDMGRLGTTPEDCLNSIVAALKSALHRDLTEDELQLAIASLQHMLNEAAPGSMGPEIKVMTHLKDALQLEQSRREDEARDKLASLARASSGMQDDFSRLYLGTSQSFRIPQSGFGAPAPNRVDVSNQAPPSRVDVSNHPPLANHVSWDSQTSTPGSIPRSIGASRSETRPSMERLPSGTEHMSVTSDEQENTTDRSYRSSEGSSWQLSDRDQPTGGSDRRGSGHQLKSQESAPLSNASTRSDGSHQGIGQIRSWKSQPTSSSLATLQGHGDRDDADWIIAEDEITICLKEDGSEFLLGKGAFGKVYKAMLGKVEPVALKILGGEAEDGASAEAAARALRELKLLRDARNPHIVQFLGAVLFRKQIAIVTELMPLGDLHSALAGQRIQWGPRALRIAIDVARGLAFLHRKRIAHLDLKSPNILLGRDYTAKIADVGIARVLTDSQVSTVTSTGTFAWAAPELLLGNKVTELADIYSFGVVLWELVTGEQPRRGQLRSLRVPEEAPEEVDTLVAQCMEMDPNLRPDAKQCTNRLVLLTADMPAPPPDSPTSSAASVRDSALPSQNPLARISRDMTQSSRRLDNRGSMASQPSTFTSSLNEAGFGGSPFALGRASSTMEPRRISRQDTSASMMEGYDDRVLNSTSDFDDMGSQAGDPGMRCEVRFPPTGMPKLERQLQDLVQNDCLVRDLNLAERGLNTDQSIAVAVMLAHNRSLKRLDFRRNRPELKGLQKLMAALQRNKDLVFLDLRDCVCGREGGQAIAGMLRNNNVLCELSLWNTGLRQEGACAILRALQSNTGLQRLDLGCNELGPEVGKEVAAMLKRNTGLEVLDLRNNRLGKPGVTAIVEATRDNNALRQLKLGNNAMSTMFGAGSIKSIIKEREKTTGLSIQLS</sequence>
<comment type="subcellular location">
    <subcellularLocation>
        <location evidence="1">Cytoplasm</location>
        <location evidence="1">Cytoskeleton</location>
        <location evidence="1">Cilium axoneme</location>
    </subcellularLocation>
</comment>
<keyword evidence="6 9" id="KW-0547">Nucleotide-binding</keyword>
<dbReference type="InterPro" id="IPR001245">
    <property type="entry name" value="Ser-Thr/Tyr_kinase_cat_dom"/>
</dbReference>
<dbReference type="PROSITE" id="PS00107">
    <property type="entry name" value="PROTEIN_KINASE_ATP"/>
    <property type="match status" value="1"/>
</dbReference>
<organism evidence="12 13">
    <name type="scientific">Symbiochloris irregularis</name>
    <dbReference type="NCBI Taxonomy" id="706552"/>
    <lineage>
        <taxon>Eukaryota</taxon>
        <taxon>Viridiplantae</taxon>
        <taxon>Chlorophyta</taxon>
        <taxon>core chlorophytes</taxon>
        <taxon>Trebouxiophyceae</taxon>
        <taxon>Trebouxiales</taxon>
        <taxon>Trebouxiaceae</taxon>
        <taxon>Symbiochloris</taxon>
    </lineage>
</organism>
<evidence type="ECO:0000313" key="13">
    <source>
        <dbReference type="Proteomes" id="UP001465755"/>
    </source>
</evidence>
<evidence type="ECO:0000256" key="5">
    <source>
        <dbReference type="ARBA" id="ARBA00022737"/>
    </source>
</evidence>
<dbReference type="InterPro" id="IPR000719">
    <property type="entry name" value="Prot_kinase_dom"/>
</dbReference>
<feature type="domain" description="Protein kinase" evidence="11">
    <location>
        <begin position="458"/>
        <end position="701"/>
    </location>
</feature>
<dbReference type="Gene3D" id="3.80.10.10">
    <property type="entry name" value="Ribonuclease Inhibitor"/>
    <property type="match status" value="2"/>
</dbReference>
<evidence type="ECO:0000256" key="6">
    <source>
        <dbReference type="ARBA" id="ARBA00022741"/>
    </source>
</evidence>
<feature type="compositionally biased region" description="Polar residues" evidence="10">
    <location>
        <begin position="313"/>
        <end position="322"/>
    </location>
</feature>
<dbReference type="InterPro" id="IPR051681">
    <property type="entry name" value="Ser/Thr_Kinases-Pseudokinases"/>
</dbReference>
<keyword evidence="4" id="KW-0808">Transferase</keyword>
<keyword evidence="5" id="KW-0677">Repeat</keyword>
<keyword evidence="3" id="KW-0433">Leucine-rich repeat</keyword>
<dbReference type="PROSITE" id="PS50011">
    <property type="entry name" value="PROTEIN_KINASE_DOM"/>
    <property type="match status" value="1"/>
</dbReference>
<comment type="caution">
    <text evidence="12">The sequence shown here is derived from an EMBL/GenBank/DDBJ whole genome shotgun (WGS) entry which is preliminary data.</text>
</comment>
<dbReference type="SMART" id="SM00220">
    <property type="entry name" value="S_TKc"/>
    <property type="match status" value="1"/>
</dbReference>
<dbReference type="AlphaFoldDB" id="A0AAW1NKB5"/>
<evidence type="ECO:0000256" key="4">
    <source>
        <dbReference type="ARBA" id="ARBA00022679"/>
    </source>
</evidence>
<dbReference type="InterPro" id="IPR032675">
    <property type="entry name" value="LRR_dom_sf"/>
</dbReference>
<evidence type="ECO:0000256" key="9">
    <source>
        <dbReference type="PROSITE-ProRule" id="PRU10141"/>
    </source>
</evidence>
<keyword evidence="7" id="KW-0418">Kinase</keyword>